<reference evidence="1" key="2">
    <citation type="journal article" date="2015" name="Data Brief">
        <title>Shoot transcriptome of the giant reed, Arundo donax.</title>
        <authorList>
            <person name="Barrero R.A."/>
            <person name="Guerrero F.D."/>
            <person name="Moolhuijzen P."/>
            <person name="Goolsby J.A."/>
            <person name="Tidwell J."/>
            <person name="Bellgard S.E."/>
            <person name="Bellgard M.I."/>
        </authorList>
    </citation>
    <scope>NUCLEOTIDE SEQUENCE</scope>
    <source>
        <tissue evidence="1">Shoot tissue taken approximately 20 cm above the soil surface</tissue>
    </source>
</reference>
<dbReference type="EMBL" id="GBRH01242951">
    <property type="protein sequence ID" value="JAD54944.1"/>
    <property type="molecule type" value="Transcribed_RNA"/>
</dbReference>
<name>A0A0A9AT68_ARUDO</name>
<reference evidence="1" key="1">
    <citation type="submission" date="2014-09" db="EMBL/GenBank/DDBJ databases">
        <authorList>
            <person name="Magalhaes I.L.F."/>
            <person name="Oliveira U."/>
            <person name="Santos F.R."/>
            <person name="Vidigal T.H.D.A."/>
            <person name="Brescovit A.D."/>
            <person name="Santos A.J."/>
        </authorList>
    </citation>
    <scope>NUCLEOTIDE SEQUENCE</scope>
    <source>
        <tissue evidence="1">Shoot tissue taken approximately 20 cm above the soil surface</tissue>
    </source>
</reference>
<evidence type="ECO:0000313" key="1">
    <source>
        <dbReference type="EMBL" id="JAD54944.1"/>
    </source>
</evidence>
<proteinExistence type="predicted"/>
<sequence length="15" mass="1689">MILCLCLSSSNFQMV</sequence>
<accession>A0A0A9AT68</accession>
<protein>
    <submittedName>
        <fullName evidence="1">Uncharacterized protein</fullName>
    </submittedName>
</protein>
<organism evidence="1">
    <name type="scientific">Arundo donax</name>
    <name type="common">Giant reed</name>
    <name type="synonym">Donax arundinaceus</name>
    <dbReference type="NCBI Taxonomy" id="35708"/>
    <lineage>
        <taxon>Eukaryota</taxon>
        <taxon>Viridiplantae</taxon>
        <taxon>Streptophyta</taxon>
        <taxon>Embryophyta</taxon>
        <taxon>Tracheophyta</taxon>
        <taxon>Spermatophyta</taxon>
        <taxon>Magnoliopsida</taxon>
        <taxon>Liliopsida</taxon>
        <taxon>Poales</taxon>
        <taxon>Poaceae</taxon>
        <taxon>PACMAD clade</taxon>
        <taxon>Arundinoideae</taxon>
        <taxon>Arundineae</taxon>
        <taxon>Arundo</taxon>
    </lineage>
</organism>